<dbReference type="AlphaFoldDB" id="A0A9Q3CWP9"/>
<proteinExistence type="predicted"/>
<reference evidence="2" key="1">
    <citation type="submission" date="2021-03" db="EMBL/GenBank/DDBJ databases">
        <title>Draft genome sequence of rust myrtle Austropuccinia psidii MF-1, a brazilian biotype.</title>
        <authorList>
            <person name="Quecine M.C."/>
            <person name="Pachon D.M.R."/>
            <person name="Bonatelli M.L."/>
            <person name="Correr F.H."/>
            <person name="Franceschini L.M."/>
            <person name="Leite T.F."/>
            <person name="Margarido G.R.A."/>
            <person name="Almeida C.A."/>
            <person name="Ferrarezi J.A."/>
            <person name="Labate C.A."/>
        </authorList>
    </citation>
    <scope>NUCLEOTIDE SEQUENCE</scope>
    <source>
        <strain evidence="2">MF-1</strain>
    </source>
</reference>
<sequence>MNVNNCGANEVGMEYGELPQTTDGNDDTRTHTEEMEDKIGLFPSECGDSLQRHPIEKLNQDVGNNSTNQEGPWIGTNFPTPLQFVCITH</sequence>
<dbReference type="EMBL" id="AVOT02011704">
    <property type="protein sequence ID" value="MBW0492674.1"/>
    <property type="molecule type" value="Genomic_DNA"/>
</dbReference>
<gene>
    <name evidence="2" type="ORF">O181_032389</name>
</gene>
<name>A0A9Q3CWP9_9BASI</name>
<organism evidence="2 3">
    <name type="scientific">Austropuccinia psidii MF-1</name>
    <dbReference type="NCBI Taxonomy" id="1389203"/>
    <lineage>
        <taxon>Eukaryota</taxon>
        <taxon>Fungi</taxon>
        <taxon>Dikarya</taxon>
        <taxon>Basidiomycota</taxon>
        <taxon>Pucciniomycotina</taxon>
        <taxon>Pucciniomycetes</taxon>
        <taxon>Pucciniales</taxon>
        <taxon>Sphaerophragmiaceae</taxon>
        <taxon>Austropuccinia</taxon>
    </lineage>
</organism>
<evidence type="ECO:0000313" key="3">
    <source>
        <dbReference type="Proteomes" id="UP000765509"/>
    </source>
</evidence>
<comment type="caution">
    <text evidence="2">The sequence shown here is derived from an EMBL/GenBank/DDBJ whole genome shotgun (WGS) entry which is preliminary data.</text>
</comment>
<evidence type="ECO:0000256" key="1">
    <source>
        <dbReference type="SAM" id="MobiDB-lite"/>
    </source>
</evidence>
<evidence type="ECO:0000313" key="2">
    <source>
        <dbReference type="EMBL" id="MBW0492674.1"/>
    </source>
</evidence>
<keyword evidence="3" id="KW-1185">Reference proteome</keyword>
<accession>A0A9Q3CWP9</accession>
<dbReference type="Proteomes" id="UP000765509">
    <property type="component" value="Unassembled WGS sequence"/>
</dbReference>
<protein>
    <submittedName>
        <fullName evidence="2">Uncharacterized protein</fullName>
    </submittedName>
</protein>
<feature type="region of interest" description="Disordered" evidence="1">
    <location>
        <begin position="1"/>
        <end position="31"/>
    </location>
</feature>